<dbReference type="PANTHER" id="PTHR22901:SF0">
    <property type="entry name" value="SIALATE O-ACETYLESTERASE"/>
    <property type="match status" value="1"/>
</dbReference>
<feature type="domain" description="Sialate O-acetylesterase" evidence="2">
    <location>
        <begin position="109"/>
        <end position="237"/>
    </location>
</feature>
<organism evidence="3 4">
    <name type="scientific">Marinilabilia salmonicolor</name>
    <dbReference type="NCBI Taxonomy" id="989"/>
    <lineage>
        <taxon>Bacteria</taxon>
        <taxon>Pseudomonadati</taxon>
        <taxon>Bacteroidota</taxon>
        <taxon>Bacteroidia</taxon>
        <taxon>Marinilabiliales</taxon>
        <taxon>Marinilabiliaceae</taxon>
        <taxon>Marinilabilia</taxon>
    </lineage>
</organism>
<sequence>MSMRYNSIIALVFFLFIVSISSFADIKLPALVSDHMVLQQQSFIELWGWADPGEQIEISGGWLDKTIYTTTNGDGKWEVKVSTVAAGGPYELELKGKNTIVLTDVFLGEVWICAGQSNMHFPVGKSPRKGNWRTGVDNYEEEISEADFPQIRMFTVERETSQEIRDDVEGEWVVCSPQTVAEFSAVGYFFAKELVKKLDVPVGMLNTSWGGTPAEAWTQKKVLTADQGLNELVKQYHYNLENWEKVKHEHEIVVDSLEQLRKQGKEVGRNPRPPVGLGSNKAPYVLYNAMVAPLLNYRIKGVIWYQGESNARRAWQYRRLFPAMIKNWRSNWYQGDFPFYFVQITPHRGQNPEIREAQLMTYRNIKNTGMVVTTDIGDSTNIHPTNKQEVGRRLSLWALANNYGFKDVVYSGPLYKRMSVKGIKAVISFDYADGGLICSGDSLSHFTIAGADRQFYPAKARIDGEKVVVWSENVKQPVSVRFGWNNFPMHNLYNKAGLPASPFRTDDWLGKTYRANGHLY</sequence>
<feature type="domain" description="Sialate O-acetylesterase" evidence="2">
    <location>
        <begin position="287"/>
        <end position="393"/>
    </location>
</feature>
<dbReference type="InterPro" id="IPR005181">
    <property type="entry name" value="SASA"/>
</dbReference>
<dbReference type="SUPFAM" id="SSF52266">
    <property type="entry name" value="SGNH hydrolase"/>
    <property type="match status" value="1"/>
</dbReference>
<gene>
    <name evidence="3" type="ORF">DFO77_11582</name>
</gene>
<dbReference type="InterPro" id="IPR036514">
    <property type="entry name" value="SGNH_hydro_sf"/>
</dbReference>
<proteinExistence type="predicted"/>
<dbReference type="AlphaFoldDB" id="A0A368UUJ6"/>
<evidence type="ECO:0000313" key="4">
    <source>
        <dbReference type="Proteomes" id="UP000252733"/>
    </source>
</evidence>
<dbReference type="Proteomes" id="UP000252733">
    <property type="component" value="Unassembled WGS sequence"/>
</dbReference>
<protein>
    <submittedName>
        <fullName evidence="3">Sialate O-acetylesterase</fullName>
    </submittedName>
</protein>
<evidence type="ECO:0000313" key="3">
    <source>
        <dbReference type="EMBL" id="RCW32537.1"/>
    </source>
</evidence>
<reference evidence="3 4" key="1">
    <citation type="submission" date="2018-07" db="EMBL/GenBank/DDBJ databases">
        <title>Freshwater and sediment microbial communities from various areas in North America, analyzing microbe dynamics in response to fracking.</title>
        <authorList>
            <person name="Lamendella R."/>
        </authorList>
    </citation>
    <scope>NUCLEOTIDE SEQUENCE [LARGE SCALE GENOMIC DNA]</scope>
    <source>
        <strain evidence="3 4">160A</strain>
    </source>
</reference>
<dbReference type="RefSeq" id="WP_220270817.1">
    <property type="nucleotide sequence ID" value="NZ_QPIZ01000015.1"/>
</dbReference>
<dbReference type="EMBL" id="QPIZ01000015">
    <property type="protein sequence ID" value="RCW32537.1"/>
    <property type="molecule type" value="Genomic_DNA"/>
</dbReference>
<dbReference type="Pfam" id="PF03629">
    <property type="entry name" value="SASA"/>
    <property type="match status" value="2"/>
</dbReference>
<dbReference type="GO" id="GO:0005975">
    <property type="term" value="P:carbohydrate metabolic process"/>
    <property type="evidence" value="ECO:0007669"/>
    <property type="project" value="TreeGrafter"/>
</dbReference>
<dbReference type="PANTHER" id="PTHR22901">
    <property type="entry name" value="SIALATE O-ACETYLESTERASE"/>
    <property type="match status" value="1"/>
</dbReference>
<dbReference type="InterPro" id="IPR039329">
    <property type="entry name" value="SIAE"/>
</dbReference>
<accession>A0A368UUJ6</accession>
<comment type="caution">
    <text evidence="3">The sequence shown here is derived from an EMBL/GenBank/DDBJ whole genome shotgun (WGS) entry which is preliminary data.</text>
</comment>
<evidence type="ECO:0000259" key="2">
    <source>
        <dbReference type="Pfam" id="PF03629"/>
    </source>
</evidence>
<keyword evidence="1" id="KW-0378">Hydrolase</keyword>
<evidence type="ECO:0000256" key="1">
    <source>
        <dbReference type="ARBA" id="ARBA00022801"/>
    </source>
</evidence>
<keyword evidence="4" id="KW-1185">Reference proteome</keyword>
<dbReference type="Gene3D" id="3.40.50.1110">
    <property type="entry name" value="SGNH hydrolase"/>
    <property type="match status" value="1"/>
</dbReference>
<dbReference type="GO" id="GO:0001681">
    <property type="term" value="F:sialate O-acetylesterase activity"/>
    <property type="evidence" value="ECO:0007669"/>
    <property type="project" value="InterPro"/>
</dbReference>
<name>A0A368UUJ6_9BACT</name>